<dbReference type="EMBL" id="MSPP01000001">
    <property type="protein sequence ID" value="OUD10408.1"/>
    <property type="molecule type" value="Genomic_DNA"/>
</dbReference>
<evidence type="ECO:0000313" key="4">
    <source>
        <dbReference type="Proteomes" id="UP000194664"/>
    </source>
</evidence>
<protein>
    <submittedName>
        <fullName evidence="3">Cell wall hydrolase</fullName>
    </submittedName>
</protein>
<keyword evidence="4" id="KW-1185">Reference proteome</keyword>
<evidence type="ECO:0000259" key="2">
    <source>
        <dbReference type="Pfam" id="PF07486"/>
    </source>
</evidence>
<sequence length="226" mass="24895">MLHSFVTKMTKTAAAVLCFVSAGTFVSAQDLTSVRLSSLLGEFSTEVQEIPSVQLAFLTTIPSPADRDIQTVPRDLYDREKIAAMPEATGGSQWECLAEALYFEARGESVRGMFAVGEVILNRVDSARFPDTVCDVVNQGTGRRYACQFTYTCDGHAEVISEPRAWERVGKIARLLIDGAPRELTNGATHYHTRAVNPSWARVFTRTAAIDSHLFYRQPVRTASNG</sequence>
<keyword evidence="3" id="KW-0378">Hydrolase</keyword>
<organism evidence="3 4">
    <name type="scientific">Marivivens niveibacter</name>
    <dbReference type="NCBI Taxonomy" id="1930667"/>
    <lineage>
        <taxon>Bacteria</taxon>
        <taxon>Pseudomonadati</taxon>
        <taxon>Pseudomonadota</taxon>
        <taxon>Alphaproteobacteria</taxon>
        <taxon>Rhodobacterales</taxon>
        <taxon>Paracoccaceae</taxon>
        <taxon>Marivivens group</taxon>
        <taxon>Marivivens</taxon>
    </lineage>
</organism>
<dbReference type="InterPro" id="IPR011105">
    <property type="entry name" value="Cell_wall_hydrolase_SleB"/>
</dbReference>
<dbReference type="Gene3D" id="1.10.10.2520">
    <property type="entry name" value="Cell wall hydrolase SleB, domain 1"/>
    <property type="match status" value="1"/>
</dbReference>
<keyword evidence="1" id="KW-0732">Signal</keyword>
<evidence type="ECO:0000256" key="1">
    <source>
        <dbReference type="SAM" id="SignalP"/>
    </source>
</evidence>
<comment type="caution">
    <text evidence="3">The sequence shown here is derived from an EMBL/GenBank/DDBJ whole genome shotgun (WGS) entry which is preliminary data.</text>
</comment>
<feature type="chain" id="PRO_5012287217" evidence="1">
    <location>
        <begin position="29"/>
        <end position="226"/>
    </location>
</feature>
<dbReference type="InterPro" id="IPR042047">
    <property type="entry name" value="SleB_dom1"/>
</dbReference>
<dbReference type="AlphaFoldDB" id="A0A251X1Z4"/>
<gene>
    <name evidence="3" type="ORF">BVC71_02570</name>
</gene>
<dbReference type="Proteomes" id="UP000194664">
    <property type="component" value="Unassembled WGS sequence"/>
</dbReference>
<evidence type="ECO:0000313" key="3">
    <source>
        <dbReference type="EMBL" id="OUD10408.1"/>
    </source>
</evidence>
<reference evidence="3 4" key="1">
    <citation type="submission" date="2016-12" db="EMBL/GenBank/DDBJ databases">
        <title>The draft genome sequence of HSLHS2.</title>
        <authorList>
            <person name="Hu D."/>
            <person name="Wang L."/>
            <person name="Shao Z."/>
        </authorList>
    </citation>
    <scope>NUCLEOTIDE SEQUENCE [LARGE SCALE GENOMIC DNA]</scope>
    <source>
        <strain evidence="3">MCCC 1A06712</strain>
    </source>
</reference>
<feature type="signal peptide" evidence="1">
    <location>
        <begin position="1"/>
        <end position="28"/>
    </location>
</feature>
<dbReference type="Pfam" id="PF07486">
    <property type="entry name" value="Hydrolase_2"/>
    <property type="match status" value="1"/>
</dbReference>
<name>A0A251X1Z4_9RHOB</name>
<feature type="domain" description="Cell wall hydrolase SleB" evidence="2">
    <location>
        <begin position="107"/>
        <end position="216"/>
    </location>
</feature>
<proteinExistence type="predicted"/>
<accession>A0A251X1Z4</accession>
<dbReference type="GO" id="GO:0016787">
    <property type="term" value="F:hydrolase activity"/>
    <property type="evidence" value="ECO:0007669"/>
    <property type="project" value="UniProtKB-KW"/>
</dbReference>
<dbReference type="OrthoDB" id="9785345at2"/>